<reference evidence="2 3" key="1">
    <citation type="submission" date="2014-09" db="EMBL/GenBank/DDBJ databases">
        <title>Genome sequencing of Methyloceanibacter caenitepidi Gela4.</title>
        <authorList>
            <person name="Takeuchi M."/>
            <person name="Susumu S."/>
            <person name="Kamagata Y."/>
            <person name="Oshima K."/>
            <person name="Hattori M."/>
            <person name="Iwasaki W."/>
        </authorList>
    </citation>
    <scope>NUCLEOTIDE SEQUENCE [LARGE SCALE GENOMIC DNA]</scope>
    <source>
        <strain evidence="2 3">Gela4</strain>
    </source>
</reference>
<protein>
    <submittedName>
        <fullName evidence="2">DNA polymerase III delta prime subunit</fullName>
        <ecNumber evidence="2">2.7.7.7</ecNumber>
    </submittedName>
</protein>
<sequence length="380" mass="41287">MQSIMSAAARKSETGPIEPDRLEPFSSPREVDRVFGHDAAAQEFEEALRSGRLHHAWLLVGPEGIGKATLAYRLARTILAHAEAGDLLPGEPADVAPDHPIFRKVAGLAHPNLLLIRRTWMEKTKRYSQVISVDEVRRLRSFLGSTAGDGSWRVVIVDRADQLNQNAANALLKALEEPPPSTLFLLVSNAEGRLPVTIRSRTRALRLSPLDETALAGAVRAALERDGIEADEETLRTALALSQGSVRRALELVTGEGIGLYNDIVATFEGLPDLDGARVQRLAEKLAGVNETEQLELYLALLLGLIERLVHYGATGTGLKGAEEKLAQRLLTAETLPAWAEAWEAISAARAETFALNLDRGLLVLNSWFGLQELAASQTS</sequence>
<proteinExistence type="predicted"/>
<dbReference type="HOGENOM" id="CLU_006229_4_4_5"/>
<dbReference type="SUPFAM" id="SSF52540">
    <property type="entry name" value="P-loop containing nucleoside triphosphate hydrolases"/>
    <property type="match status" value="1"/>
</dbReference>
<accession>A0A0A8K4A3</accession>
<dbReference type="Gene3D" id="3.40.50.300">
    <property type="entry name" value="P-loop containing nucleotide triphosphate hydrolases"/>
    <property type="match status" value="1"/>
</dbReference>
<dbReference type="PANTHER" id="PTHR11669:SF8">
    <property type="entry name" value="DNA POLYMERASE III SUBUNIT DELTA"/>
    <property type="match status" value="1"/>
</dbReference>
<evidence type="ECO:0000313" key="3">
    <source>
        <dbReference type="Proteomes" id="UP000031643"/>
    </source>
</evidence>
<keyword evidence="2" id="KW-0548">Nucleotidyltransferase</keyword>
<dbReference type="STRING" id="1384459.GL4_2183"/>
<dbReference type="EMBL" id="AP014648">
    <property type="protein sequence ID" value="BAQ17626.1"/>
    <property type="molecule type" value="Genomic_DNA"/>
</dbReference>
<keyword evidence="3" id="KW-1185">Reference proteome</keyword>
<gene>
    <name evidence="2" type="ORF">GL4_2183</name>
</gene>
<evidence type="ECO:0000313" key="2">
    <source>
        <dbReference type="EMBL" id="BAQ17626.1"/>
    </source>
</evidence>
<feature type="compositionally biased region" description="Basic and acidic residues" evidence="1">
    <location>
        <begin position="10"/>
        <end position="26"/>
    </location>
</feature>
<keyword evidence="2" id="KW-0808">Transferase</keyword>
<dbReference type="Proteomes" id="UP000031643">
    <property type="component" value="Chromosome"/>
</dbReference>
<dbReference type="Pfam" id="PF13177">
    <property type="entry name" value="DNA_pol3_delta2"/>
    <property type="match status" value="1"/>
</dbReference>
<dbReference type="GO" id="GO:0009360">
    <property type="term" value="C:DNA polymerase III complex"/>
    <property type="evidence" value="ECO:0007669"/>
    <property type="project" value="TreeGrafter"/>
</dbReference>
<dbReference type="GO" id="GO:0006261">
    <property type="term" value="P:DNA-templated DNA replication"/>
    <property type="evidence" value="ECO:0007669"/>
    <property type="project" value="TreeGrafter"/>
</dbReference>
<dbReference type="PANTHER" id="PTHR11669">
    <property type="entry name" value="REPLICATION FACTOR C / DNA POLYMERASE III GAMMA-TAU SUBUNIT"/>
    <property type="match status" value="1"/>
</dbReference>
<dbReference type="InterPro" id="IPR027417">
    <property type="entry name" value="P-loop_NTPase"/>
</dbReference>
<dbReference type="AlphaFoldDB" id="A0A0A8K4A3"/>
<dbReference type="EC" id="2.7.7.7" evidence="2"/>
<name>A0A0A8K4A3_9HYPH</name>
<organism evidence="2 3">
    <name type="scientific">Methyloceanibacter caenitepidi</name>
    <dbReference type="NCBI Taxonomy" id="1384459"/>
    <lineage>
        <taxon>Bacteria</taxon>
        <taxon>Pseudomonadati</taxon>
        <taxon>Pseudomonadota</taxon>
        <taxon>Alphaproteobacteria</taxon>
        <taxon>Hyphomicrobiales</taxon>
        <taxon>Hyphomicrobiaceae</taxon>
        <taxon>Methyloceanibacter</taxon>
    </lineage>
</organism>
<evidence type="ECO:0000256" key="1">
    <source>
        <dbReference type="SAM" id="MobiDB-lite"/>
    </source>
</evidence>
<dbReference type="InterPro" id="IPR050238">
    <property type="entry name" value="DNA_Rep/Repair_Clamp_Loader"/>
</dbReference>
<dbReference type="NCBIfam" id="NF005677">
    <property type="entry name" value="PRK07471.1"/>
    <property type="match status" value="1"/>
</dbReference>
<feature type="region of interest" description="Disordered" evidence="1">
    <location>
        <begin position="1"/>
        <end position="26"/>
    </location>
</feature>
<dbReference type="GO" id="GO:0003887">
    <property type="term" value="F:DNA-directed DNA polymerase activity"/>
    <property type="evidence" value="ECO:0007669"/>
    <property type="project" value="UniProtKB-EC"/>
</dbReference>
<dbReference type="KEGG" id="mcg:GL4_2183"/>